<dbReference type="InterPro" id="IPR011109">
    <property type="entry name" value="DNA_bind_recombinase_dom"/>
</dbReference>
<dbReference type="KEGG" id="eva:EIB75_07290"/>
<accession>A0A3G8ZE44</accession>
<evidence type="ECO:0000256" key="3">
    <source>
        <dbReference type="ARBA" id="ARBA00023172"/>
    </source>
</evidence>
<dbReference type="Proteomes" id="UP000281810">
    <property type="component" value="Chromosome"/>
</dbReference>
<dbReference type="PANTHER" id="PTHR30461:SF23">
    <property type="entry name" value="DNA RECOMBINASE-RELATED"/>
    <property type="match status" value="1"/>
</dbReference>
<dbReference type="PROSITE" id="PS00397">
    <property type="entry name" value="RECOMBINASES_1"/>
    <property type="match status" value="1"/>
</dbReference>
<feature type="domain" description="Resolvase/invertase-type recombinase catalytic" evidence="6">
    <location>
        <begin position="3"/>
        <end position="151"/>
    </location>
</feature>
<feature type="domain" description="Recombinase" evidence="7">
    <location>
        <begin position="158"/>
        <end position="269"/>
    </location>
</feature>
<organism evidence="9 10">
    <name type="scientific">Epilithonimonas vandammei</name>
    <dbReference type="NCBI Taxonomy" id="2487072"/>
    <lineage>
        <taxon>Bacteria</taxon>
        <taxon>Pseudomonadati</taxon>
        <taxon>Bacteroidota</taxon>
        <taxon>Flavobacteriia</taxon>
        <taxon>Flavobacteriales</taxon>
        <taxon>Weeksellaceae</taxon>
        <taxon>Chryseobacterium group</taxon>
        <taxon>Epilithonimonas</taxon>
    </lineage>
</organism>
<evidence type="ECO:0000256" key="5">
    <source>
        <dbReference type="PROSITE-ProRule" id="PRU10137"/>
    </source>
</evidence>
<dbReference type="InterPro" id="IPR050639">
    <property type="entry name" value="SSR_resolvase"/>
</dbReference>
<dbReference type="CDD" id="cd00338">
    <property type="entry name" value="Ser_Recombinase"/>
    <property type="match status" value="1"/>
</dbReference>
<dbReference type="OrthoDB" id="9815006at2"/>
<evidence type="ECO:0000313" key="11">
    <source>
        <dbReference type="Proteomes" id="UP000281810"/>
    </source>
</evidence>
<dbReference type="PROSITE" id="PS51736">
    <property type="entry name" value="RECOMBINASES_3"/>
    <property type="match status" value="1"/>
</dbReference>
<evidence type="ECO:0000259" key="6">
    <source>
        <dbReference type="PROSITE" id="PS51736"/>
    </source>
</evidence>
<accession>A0A3G8YG32</accession>
<dbReference type="EMBL" id="CP034161">
    <property type="protein sequence ID" value="AZI40271.1"/>
    <property type="molecule type" value="Genomic_DNA"/>
</dbReference>
<proteinExistence type="predicted"/>
<evidence type="ECO:0000256" key="1">
    <source>
        <dbReference type="ARBA" id="ARBA00022908"/>
    </source>
</evidence>
<evidence type="ECO:0000313" key="9">
    <source>
        <dbReference type="EMBL" id="AZI55055.1"/>
    </source>
</evidence>
<reference evidence="11" key="2">
    <citation type="submission" date="2018-11" db="EMBL/GenBank/DDBJ databases">
        <title>Proposal to divide the Flavobacteriaceae and reorganize its genera based on Amino Acid Identity values calculated from whole genome sequences.</title>
        <authorList>
            <person name="Nicholson A.C."/>
            <person name="Gulvik C.A."/>
            <person name="Whitney A.M."/>
            <person name="Humrighouse B.W."/>
            <person name="Bell M."/>
            <person name="Holmes B."/>
            <person name="Steigerwalt A.B."/>
            <person name="Villarma A."/>
            <person name="Sheth M."/>
            <person name="Batra D."/>
            <person name="Pryor J."/>
            <person name="Bernardet J.-F."/>
            <person name="Hugo C."/>
            <person name="Kampfer P."/>
            <person name="Newman J.D."/>
            <person name="McQuiston J.R."/>
        </authorList>
    </citation>
    <scope>NUCLEOTIDE SEQUENCE [LARGE SCALE GENOMIC DNA]</scope>
    <source>
        <strain evidence="11">F5649</strain>
    </source>
</reference>
<dbReference type="EMBL" id="CP034160">
    <property type="protein sequence ID" value="AZI55055.1"/>
    <property type="molecule type" value="Genomic_DNA"/>
</dbReference>
<keyword evidence="11" id="KW-1185">Reference proteome</keyword>
<dbReference type="GO" id="GO:0015074">
    <property type="term" value="P:DNA integration"/>
    <property type="evidence" value="ECO:0007669"/>
    <property type="project" value="UniProtKB-KW"/>
</dbReference>
<keyword evidence="2" id="KW-0238">DNA-binding</keyword>
<dbReference type="RefSeq" id="WP_124802601.1">
    <property type="nucleotide sequence ID" value="NZ_CP034160.1"/>
</dbReference>
<dbReference type="InterPro" id="IPR025827">
    <property type="entry name" value="Zn_ribbon_recom_dom"/>
</dbReference>
<dbReference type="InterPro" id="IPR038109">
    <property type="entry name" value="DNA_bind_recomb_sf"/>
</dbReference>
<dbReference type="SMART" id="SM00857">
    <property type="entry name" value="Resolvase"/>
    <property type="match status" value="1"/>
</dbReference>
<keyword evidence="3" id="KW-0233">DNA recombination</keyword>
<dbReference type="Pfam" id="PF13408">
    <property type="entry name" value="Zn_ribbon_recom"/>
    <property type="match status" value="1"/>
</dbReference>
<name>A0A3G8ZE44_9FLAO</name>
<dbReference type="Proteomes" id="UP000272316">
    <property type="component" value="Chromosome"/>
</dbReference>
<evidence type="ECO:0000256" key="2">
    <source>
        <dbReference type="ARBA" id="ARBA00023125"/>
    </source>
</evidence>
<dbReference type="InterPro" id="IPR006118">
    <property type="entry name" value="Recombinase_CS"/>
</dbReference>
<dbReference type="Gene3D" id="3.90.1750.20">
    <property type="entry name" value="Putative Large Serine Recombinase, Chain B, Domain 2"/>
    <property type="match status" value="1"/>
</dbReference>
<sequence>MIIADLYIRVSTDEQAEKGYSQRDQNERLRKYCENNNILVNKVIYEDHSAKSFERPEWKKYLIEIKKRSHKSSLVLFTKWDRFSRNTGDAYQMISLLHKNHIIPQAIEQPLDMSVPENKLMLAIYLSTPEVENDRRALNTFHGMRRAKKEGRLMGIAPYGYINRSHEDGKKYIARKEPEASNITWAFNEVAKGHLPADHVRLQMNKREGVSMSRSAFAKAMRNPVYCGKIYIENYKQEEAYYTDGKHEALITERLFYQVQQIMDKRRKVEGPGGRVFGNDRFPLRGLLTCPRCGKNLTASGAKGKSRTYYYYHCHYKCGFRFDSDTLNELFETEISKLEYNPIIKDLMKEILLDNYKQFTYDIEAKRKSISKEISLLHEKVANARDKYLSDKLDEDDYKEIKILTKNQIEQLEVELQYIVSESKELDIKTKIENALDSMENLSNLYQQGDLLTKRTIGCLIFPQKVEFDGKSFQTPKMNIVAQCIYQYNSGLGNKKNRHKKLKTSNVGLVTSTGFKPVTF</sequence>
<dbReference type="GO" id="GO:0003677">
    <property type="term" value="F:DNA binding"/>
    <property type="evidence" value="ECO:0007669"/>
    <property type="project" value="UniProtKB-KW"/>
</dbReference>
<dbReference type="Pfam" id="PF07508">
    <property type="entry name" value="Recombinase"/>
    <property type="match status" value="1"/>
</dbReference>
<reference evidence="9" key="3">
    <citation type="submission" date="2018-11" db="EMBL/GenBank/DDBJ databases">
        <title>Proposal to divide the Flavobacteriaceae and reorganize its genera based on Amino Acid Identity values calculated from whole genome sequences.</title>
        <authorList>
            <person name="Nicholson A.C."/>
            <person name="Gulvik C.A."/>
            <person name="Whitney A.M."/>
            <person name="Humrighouse B.W."/>
            <person name="Bell M."/>
            <person name="Holmes B."/>
            <person name="Steigerwalt A."/>
            <person name="Villarma A."/>
            <person name="Sheth M."/>
            <person name="Batra D."/>
            <person name="Pryor J."/>
            <person name="Bernardet J.-F."/>
            <person name="Hugo C."/>
            <person name="Kampfer P."/>
            <person name="Newman J."/>
            <person name="Mcquiston J.R."/>
        </authorList>
    </citation>
    <scope>NUCLEOTIDE SEQUENCE [LARGE SCALE GENOMIC DNA]</scope>
    <source>
        <strain evidence="8">F5649</strain>
        <strain evidence="9">H6466</strain>
    </source>
</reference>
<dbReference type="PANTHER" id="PTHR30461">
    <property type="entry name" value="DNA-INVERTASE FROM LAMBDOID PROPHAGE"/>
    <property type="match status" value="1"/>
</dbReference>
<dbReference type="GO" id="GO:0000150">
    <property type="term" value="F:DNA strand exchange activity"/>
    <property type="evidence" value="ECO:0007669"/>
    <property type="project" value="InterPro"/>
</dbReference>
<reference evidence="10" key="1">
    <citation type="submission" date="2018-11" db="EMBL/GenBank/DDBJ databases">
        <title>Proposal to divide the Flavobacteriaceae and reorganize its genera based on Amino Acid Identity values calculated from whole genome sequences.</title>
        <authorList>
            <person name="Nicholson A.C."/>
            <person name="Gulvik C.A."/>
            <person name="Whitney A.M."/>
            <person name="Sheth M."/>
            <person name="Batra D."/>
            <person name="Pryor J."/>
            <person name="Bernardet J.-F."/>
            <person name="Hugo C."/>
            <person name="Kampfer P."/>
            <person name="Newman J.D."/>
            <person name="McQuiston J.R."/>
        </authorList>
    </citation>
    <scope>NUCLEOTIDE SEQUENCE [LARGE SCALE GENOMIC DNA]</scope>
    <source>
        <strain evidence="10">H6466</strain>
    </source>
</reference>
<evidence type="ECO:0000259" key="7">
    <source>
        <dbReference type="PROSITE" id="PS51737"/>
    </source>
</evidence>
<keyword evidence="1" id="KW-0229">DNA integration</keyword>
<dbReference type="SUPFAM" id="SSF53041">
    <property type="entry name" value="Resolvase-like"/>
    <property type="match status" value="1"/>
</dbReference>
<dbReference type="InterPro" id="IPR036162">
    <property type="entry name" value="Resolvase-like_N_sf"/>
</dbReference>
<dbReference type="Gene3D" id="3.40.50.1390">
    <property type="entry name" value="Resolvase, N-terminal catalytic domain"/>
    <property type="match status" value="1"/>
</dbReference>
<feature type="active site" description="O-(5'-phospho-DNA)-serine intermediate" evidence="4 5">
    <location>
        <position position="11"/>
    </location>
</feature>
<dbReference type="AlphaFoldDB" id="A0A3G8ZE44"/>
<evidence type="ECO:0000256" key="4">
    <source>
        <dbReference type="PIRSR" id="PIRSR606118-50"/>
    </source>
</evidence>
<protein>
    <submittedName>
        <fullName evidence="9">Recombinase family protein</fullName>
    </submittedName>
</protein>
<gene>
    <name evidence="8" type="ORF">EIB74_09975</name>
    <name evidence="9" type="ORF">EIB75_07290</name>
</gene>
<evidence type="ECO:0000313" key="10">
    <source>
        <dbReference type="Proteomes" id="UP000272316"/>
    </source>
</evidence>
<dbReference type="InterPro" id="IPR006119">
    <property type="entry name" value="Resolv_N"/>
</dbReference>
<dbReference type="PROSITE" id="PS51737">
    <property type="entry name" value="RECOMBINASE_DNA_BIND"/>
    <property type="match status" value="1"/>
</dbReference>
<evidence type="ECO:0000313" key="8">
    <source>
        <dbReference type="EMBL" id="AZI40271.1"/>
    </source>
</evidence>
<dbReference type="Pfam" id="PF00239">
    <property type="entry name" value="Resolvase"/>
    <property type="match status" value="1"/>
</dbReference>